<dbReference type="OrthoDB" id="603at2759"/>
<dbReference type="InterPro" id="IPR027417">
    <property type="entry name" value="P-loop_NTPase"/>
</dbReference>
<dbReference type="SUPFAM" id="SSF81271">
    <property type="entry name" value="TGS-like"/>
    <property type="match status" value="1"/>
</dbReference>
<organism evidence="6 7">
    <name type="scientific">Klebsormidium nitens</name>
    <name type="common">Green alga</name>
    <name type="synonym">Ulothrix nitens</name>
    <dbReference type="NCBI Taxonomy" id="105231"/>
    <lineage>
        <taxon>Eukaryota</taxon>
        <taxon>Viridiplantae</taxon>
        <taxon>Streptophyta</taxon>
        <taxon>Klebsormidiophyceae</taxon>
        <taxon>Klebsormidiales</taxon>
        <taxon>Klebsormidiaceae</taxon>
        <taxon>Klebsormidium</taxon>
    </lineage>
</organism>
<dbReference type="FunFam" id="3.10.20.30:FF:000003">
    <property type="entry name" value="Developmentally-regulated GTP-binding protein 1"/>
    <property type="match status" value="1"/>
</dbReference>
<dbReference type="AlphaFoldDB" id="A0A1Y1IML4"/>
<keyword evidence="2" id="KW-0342">GTP-binding</keyword>
<dbReference type="GO" id="GO:0002181">
    <property type="term" value="P:cytoplasmic translation"/>
    <property type="evidence" value="ECO:0000318"/>
    <property type="project" value="GO_Central"/>
</dbReference>
<dbReference type="InterPro" id="IPR012676">
    <property type="entry name" value="TGS-like"/>
</dbReference>
<dbReference type="Gene3D" id="6.10.140.1070">
    <property type="match status" value="2"/>
</dbReference>
<evidence type="ECO:0000256" key="3">
    <source>
        <dbReference type="SAM" id="MobiDB-lite"/>
    </source>
</evidence>
<dbReference type="Pfam" id="PF02824">
    <property type="entry name" value="TGS"/>
    <property type="match status" value="1"/>
</dbReference>
<dbReference type="CDD" id="cd01896">
    <property type="entry name" value="DRG"/>
    <property type="match status" value="1"/>
</dbReference>
<dbReference type="PROSITE" id="PS51710">
    <property type="entry name" value="G_OBG"/>
    <property type="match status" value="1"/>
</dbReference>
<feature type="compositionally biased region" description="Basic and acidic residues" evidence="3">
    <location>
        <begin position="372"/>
        <end position="393"/>
    </location>
</feature>
<dbReference type="GO" id="GO:0005737">
    <property type="term" value="C:cytoplasm"/>
    <property type="evidence" value="ECO:0000318"/>
    <property type="project" value="GO_Central"/>
</dbReference>
<gene>
    <name evidence="6" type="ORF">KFL_009250040</name>
</gene>
<name>A0A1Y1IML4_KLENI</name>
<dbReference type="InterPro" id="IPR045001">
    <property type="entry name" value="DRG"/>
</dbReference>
<accession>A0A1Y1IML4</accession>
<evidence type="ECO:0000313" key="7">
    <source>
        <dbReference type="Proteomes" id="UP000054558"/>
    </source>
</evidence>
<dbReference type="InterPro" id="IPR005225">
    <property type="entry name" value="Small_GTP-bd"/>
</dbReference>
<dbReference type="NCBIfam" id="TIGR00231">
    <property type="entry name" value="small_GTP"/>
    <property type="match status" value="1"/>
</dbReference>
<dbReference type="OMA" id="DVCDQVH"/>
<proteinExistence type="predicted"/>
<dbReference type="Pfam" id="PF16897">
    <property type="entry name" value="MMR_HSR1_Xtn"/>
    <property type="match status" value="1"/>
</dbReference>
<dbReference type="Gene3D" id="3.10.20.30">
    <property type="match status" value="1"/>
</dbReference>
<dbReference type="GO" id="GO:0019003">
    <property type="term" value="F:GDP binding"/>
    <property type="evidence" value="ECO:0007669"/>
    <property type="project" value="UniProtKB-ARBA"/>
</dbReference>
<dbReference type="InterPro" id="IPR006073">
    <property type="entry name" value="GTP-bd"/>
</dbReference>
<dbReference type="CDD" id="cd17230">
    <property type="entry name" value="TGS_DRG1"/>
    <property type="match status" value="1"/>
</dbReference>
<keyword evidence="1" id="KW-0547">Nucleotide-binding</keyword>
<dbReference type="PROSITE" id="PS00905">
    <property type="entry name" value="GTP1_OBG"/>
    <property type="match status" value="1"/>
</dbReference>
<dbReference type="PRINTS" id="PR00326">
    <property type="entry name" value="GTP1OBG"/>
</dbReference>
<feature type="region of interest" description="Disordered" evidence="3">
    <location>
        <begin position="372"/>
        <end position="399"/>
    </location>
</feature>
<evidence type="ECO:0000313" key="6">
    <source>
        <dbReference type="EMBL" id="GAQ92120.1"/>
    </source>
</evidence>
<protein>
    <submittedName>
        <fullName evidence="6">GTP-binding protein DRG2 (ODN superfamily)</fullName>
    </submittedName>
</protein>
<dbReference type="EMBL" id="DF237874">
    <property type="protein sequence ID" value="GAQ92120.1"/>
    <property type="molecule type" value="Genomic_DNA"/>
</dbReference>
<reference evidence="6 7" key="1">
    <citation type="journal article" date="2014" name="Nat. Commun.">
        <title>Klebsormidium flaccidum genome reveals primary factors for plant terrestrial adaptation.</title>
        <authorList>
            <person name="Hori K."/>
            <person name="Maruyama F."/>
            <person name="Fujisawa T."/>
            <person name="Togashi T."/>
            <person name="Yamamoto N."/>
            <person name="Seo M."/>
            <person name="Sato S."/>
            <person name="Yamada T."/>
            <person name="Mori H."/>
            <person name="Tajima N."/>
            <person name="Moriyama T."/>
            <person name="Ikeuchi M."/>
            <person name="Watanabe M."/>
            <person name="Wada H."/>
            <person name="Kobayashi K."/>
            <person name="Saito M."/>
            <person name="Masuda T."/>
            <person name="Sasaki-Sekimoto Y."/>
            <person name="Mashiguchi K."/>
            <person name="Awai K."/>
            <person name="Shimojima M."/>
            <person name="Masuda S."/>
            <person name="Iwai M."/>
            <person name="Nobusawa T."/>
            <person name="Narise T."/>
            <person name="Kondo S."/>
            <person name="Saito H."/>
            <person name="Sato R."/>
            <person name="Murakawa M."/>
            <person name="Ihara Y."/>
            <person name="Oshima-Yamada Y."/>
            <person name="Ohtaka K."/>
            <person name="Satoh M."/>
            <person name="Sonobe K."/>
            <person name="Ishii M."/>
            <person name="Ohtani R."/>
            <person name="Kanamori-Sato M."/>
            <person name="Honoki R."/>
            <person name="Miyazaki D."/>
            <person name="Mochizuki H."/>
            <person name="Umetsu J."/>
            <person name="Higashi K."/>
            <person name="Shibata D."/>
            <person name="Kamiya Y."/>
            <person name="Sato N."/>
            <person name="Nakamura Y."/>
            <person name="Tabata S."/>
            <person name="Ida S."/>
            <person name="Kurokawa K."/>
            <person name="Ohta H."/>
        </authorList>
    </citation>
    <scope>NUCLEOTIDE SEQUENCE [LARGE SCALE GENOMIC DNA]</scope>
    <source>
        <strain evidence="6 7">NIES-2285</strain>
    </source>
</reference>
<dbReference type="FunFam" id="3.40.50.300:FF:000740">
    <property type="entry name" value="Putative GTP-binding protein 1"/>
    <property type="match status" value="1"/>
</dbReference>
<evidence type="ECO:0000259" key="5">
    <source>
        <dbReference type="PROSITE" id="PS51880"/>
    </source>
</evidence>
<dbReference type="InterPro" id="IPR004095">
    <property type="entry name" value="TGS"/>
</dbReference>
<evidence type="ECO:0000256" key="1">
    <source>
        <dbReference type="ARBA" id="ARBA00022741"/>
    </source>
</evidence>
<evidence type="ECO:0000259" key="4">
    <source>
        <dbReference type="PROSITE" id="PS51710"/>
    </source>
</evidence>
<feature type="domain" description="TGS" evidence="5">
    <location>
        <begin position="288"/>
        <end position="366"/>
    </location>
</feature>
<dbReference type="SUPFAM" id="SSF52540">
    <property type="entry name" value="P-loop containing nucleoside triphosphate hydrolases"/>
    <property type="match status" value="1"/>
</dbReference>
<dbReference type="GO" id="GO:0003924">
    <property type="term" value="F:GTPase activity"/>
    <property type="evidence" value="ECO:0007669"/>
    <property type="project" value="InterPro"/>
</dbReference>
<dbReference type="GO" id="GO:0005525">
    <property type="term" value="F:GTP binding"/>
    <property type="evidence" value="ECO:0000318"/>
    <property type="project" value="GO_Central"/>
</dbReference>
<dbReference type="STRING" id="105231.A0A1Y1IML4"/>
<feature type="domain" description="OBG-type G" evidence="4">
    <location>
        <begin position="63"/>
        <end position="288"/>
    </location>
</feature>
<sequence length="399" mass="44565">MGVIERIKEIEAEMARTQKNKATEYHLGQLKAKLAKLRTTLLEPAKGASGQGDGFEVTKYGHARVALIGFPSVGKSTLLTQLTGTKSEAAAYEFTTLTCIPGIIHYNDAKIQLLDLPGIIEGAAQGKGRGRQVIAVAKSSDLVLMVLDASKNDRHKEILTAELEAVGLRLNQRPPQIYFKRKKTGGISFNSTAPLTHIDEKLCYQILHEYKIHNAEVLFREDATVDQLIDVIEGNRKYIKCLYVYNKIDVMGMDDVDRLSRLPNSVVISCSMQLNLDRLLAAMWATMGLVRVFTKPQGQHPDFSEPIVMSHDRGGCSVEDFCGQLHRSLAKDFKYGLVWGTSAKHFPQRCGLQHELEDEDVVQIVKRKDQTEEGRGRFKSHVEGPVRISDRVKKAPLKQ</sequence>
<dbReference type="InterPro" id="IPR012675">
    <property type="entry name" value="Beta-grasp_dom_sf"/>
</dbReference>
<dbReference type="InterPro" id="IPR006074">
    <property type="entry name" value="GTP1-OBG_CS"/>
</dbReference>
<dbReference type="Pfam" id="PF01926">
    <property type="entry name" value="MMR_HSR1"/>
    <property type="match status" value="1"/>
</dbReference>
<dbReference type="PANTHER" id="PTHR43127">
    <property type="entry name" value="DEVELOPMENTALLY-REGULATED GTP-BINDING PROTEIN 2"/>
    <property type="match status" value="1"/>
</dbReference>
<dbReference type="InterPro" id="IPR031662">
    <property type="entry name" value="GTP-binding_2"/>
</dbReference>
<evidence type="ECO:0000256" key="2">
    <source>
        <dbReference type="ARBA" id="ARBA00023134"/>
    </source>
</evidence>
<dbReference type="InterPro" id="IPR031167">
    <property type="entry name" value="G_OBG"/>
</dbReference>
<dbReference type="PROSITE" id="PS51880">
    <property type="entry name" value="TGS"/>
    <property type="match status" value="1"/>
</dbReference>
<dbReference type="Proteomes" id="UP000054558">
    <property type="component" value="Unassembled WGS sequence"/>
</dbReference>
<keyword evidence="7" id="KW-1185">Reference proteome</keyword>